<evidence type="ECO:0000256" key="1">
    <source>
        <dbReference type="SAM" id="MobiDB-lite"/>
    </source>
</evidence>
<evidence type="ECO:0000313" key="2">
    <source>
        <dbReference type="EMBL" id="CAB3961859.1"/>
    </source>
</evidence>
<feature type="region of interest" description="Disordered" evidence="1">
    <location>
        <begin position="1"/>
        <end position="50"/>
    </location>
</feature>
<dbReference type="AlphaFoldDB" id="A0A6J5IT97"/>
<feature type="region of interest" description="Disordered" evidence="1">
    <location>
        <begin position="78"/>
        <end position="103"/>
    </location>
</feature>
<accession>A0A6J5IT97</accession>
<sequence length="210" mass="23243">MSRLRMQRTGKPKPTGSSRYGWRESNAIDSARFGKPAQEKRTPVARASWNGCGKPVGADISDDPVDRVRLPRSISVAPQAATPERWRAEDPGMKTGRSGALRSRHRGLPANRCLRYQDVGQRIMVTAPVKPDRTIVLIERANEGAQHFGHVHLSIGHSATALSDRQATCALNCLVIDFNCNVHAKTIAPCQRPRDRATEGLMKPRRNTIH</sequence>
<dbReference type="Proteomes" id="UP000494301">
    <property type="component" value="Unassembled WGS sequence"/>
</dbReference>
<dbReference type="EMBL" id="CABWIL020000004">
    <property type="protein sequence ID" value="CAB3961859.1"/>
    <property type="molecule type" value="Genomic_DNA"/>
</dbReference>
<protein>
    <submittedName>
        <fullName evidence="2">Uncharacterized protein</fullName>
    </submittedName>
</protein>
<evidence type="ECO:0000313" key="3">
    <source>
        <dbReference type="Proteomes" id="UP000494301"/>
    </source>
</evidence>
<gene>
    <name evidence="2" type="ORF">BLA3211_01429</name>
</gene>
<proteinExistence type="predicted"/>
<name>A0A6J5IT97_9BURK</name>
<organism evidence="2 3">
    <name type="scientific">Burkholderia aenigmatica</name>
    <dbReference type="NCBI Taxonomy" id="2015348"/>
    <lineage>
        <taxon>Bacteria</taxon>
        <taxon>Pseudomonadati</taxon>
        <taxon>Pseudomonadota</taxon>
        <taxon>Betaproteobacteria</taxon>
        <taxon>Burkholderiales</taxon>
        <taxon>Burkholderiaceae</taxon>
        <taxon>Burkholderia</taxon>
        <taxon>Burkholderia cepacia complex</taxon>
    </lineage>
</organism>
<feature type="compositionally biased region" description="Basic residues" evidence="1">
    <location>
        <begin position="1"/>
        <end position="11"/>
    </location>
</feature>
<reference evidence="2 3" key="1">
    <citation type="submission" date="2020-04" db="EMBL/GenBank/DDBJ databases">
        <authorList>
            <person name="Depoorter E."/>
        </authorList>
    </citation>
    <scope>NUCLEOTIDE SEQUENCE [LARGE SCALE GENOMIC DNA]</scope>
    <source>
        <strain evidence="2 3">BCC0217</strain>
    </source>
</reference>